<organism evidence="3 4">
    <name type="scientific">Rhododendron griersonianum</name>
    <dbReference type="NCBI Taxonomy" id="479676"/>
    <lineage>
        <taxon>Eukaryota</taxon>
        <taxon>Viridiplantae</taxon>
        <taxon>Streptophyta</taxon>
        <taxon>Embryophyta</taxon>
        <taxon>Tracheophyta</taxon>
        <taxon>Spermatophyta</taxon>
        <taxon>Magnoliopsida</taxon>
        <taxon>eudicotyledons</taxon>
        <taxon>Gunneridae</taxon>
        <taxon>Pentapetalae</taxon>
        <taxon>asterids</taxon>
        <taxon>Ericales</taxon>
        <taxon>Ericaceae</taxon>
        <taxon>Ericoideae</taxon>
        <taxon>Rhodoreae</taxon>
        <taxon>Rhododendron</taxon>
    </lineage>
</organism>
<evidence type="ECO:0000313" key="4">
    <source>
        <dbReference type="Proteomes" id="UP000823749"/>
    </source>
</evidence>
<reference evidence="3" key="1">
    <citation type="submission" date="2020-08" db="EMBL/GenBank/DDBJ databases">
        <title>Plant Genome Project.</title>
        <authorList>
            <person name="Zhang R.-G."/>
        </authorList>
    </citation>
    <scope>NUCLEOTIDE SEQUENCE</scope>
    <source>
        <strain evidence="3">WSP0</strain>
        <tissue evidence="3">Leaf</tissue>
    </source>
</reference>
<protein>
    <recommendedName>
        <fullName evidence="2">DRBM domain-containing protein</fullName>
    </recommendedName>
</protein>
<dbReference type="Gene3D" id="3.30.160.20">
    <property type="match status" value="1"/>
</dbReference>
<comment type="caution">
    <text evidence="3">The sequence shown here is derived from an EMBL/GenBank/DDBJ whole genome shotgun (WGS) entry which is preliminary data.</text>
</comment>
<proteinExistence type="predicted"/>
<dbReference type="PANTHER" id="PTHR10501">
    <property type="entry name" value="U1 SMALL NUCLEAR RIBONUCLEOPROTEIN A/U2 SMALL NUCLEAR RIBONUCLEOPROTEIN B"/>
    <property type="match status" value="1"/>
</dbReference>
<keyword evidence="4" id="KW-1185">Reference proteome</keyword>
<dbReference type="GO" id="GO:0003723">
    <property type="term" value="F:RNA binding"/>
    <property type="evidence" value="ECO:0007669"/>
    <property type="project" value="UniProtKB-KW"/>
</dbReference>
<dbReference type="Proteomes" id="UP000823749">
    <property type="component" value="Chromosome 3"/>
</dbReference>
<evidence type="ECO:0000259" key="2">
    <source>
        <dbReference type="Pfam" id="PF00035"/>
    </source>
</evidence>
<gene>
    <name evidence="3" type="ORF">RHGRI_008247</name>
</gene>
<name>A0AAV6KZV0_9ERIC</name>
<dbReference type="AlphaFoldDB" id="A0AAV6KZV0"/>
<evidence type="ECO:0000313" key="3">
    <source>
        <dbReference type="EMBL" id="KAG5558247.1"/>
    </source>
</evidence>
<evidence type="ECO:0000256" key="1">
    <source>
        <dbReference type="ARBA" id="ARBA00022884"/>
    </source>
</evidence>
<dbReference type="Pfam" id="PF00035">
    <property type="entry name" value="dsrm"/>
    <property type="match status" value="1"/>
</dbReference>
<keyword evidence="1" id="KW-0694">RNA-binding</keyword>
<dbReference type="InterPro" id="IPR014720">
    <property type="entry name" value="dsRBD_dom"/>
</dbReference>
<dbReference type="SUPFAM" id="SSF54768">
    <property type="entry name" value="dsRNA-binding domain-like"/>
    <property type="match status" value="1"/>
</dbReference>
<dbReference type="Gene3D" id="3.30.70.330">
    <property type="match status" value="1"/>
</dbReference>
<sequence>MGGGGGGGGGGGTGNPLTDPTAMGLSRLFFQMQHQMVELFSCQFKGFEELRLVSNESRHKIDLYRTVSLTFTKLNPPFMHRGGDPFILCFMDFTNPAYAATTLSSLQGDLFSHFHPNWHIDFFSQLKLRFVYYSFTKCGPDHACSFTATVNGIPFTTADDNMTLKEAENKCAKIALDHISYDSGIFMYLLQEFNLLMGEASNIAGLGLGRMGGGGGGGTGMGFGGRLLMDALSGGGMSFDGRLPVDAWSGGGIGFDGRLPLHAMPRTSHETIPPLHMLPKLYIFCQFEGFEELRLMSKESRHEIDLSRTVSLTFTKLNPHFMHRGGDPFILCFMDFTNPAYAATTLSALQGYKINEHDGDSTCLRL</sequence>
<dbReference type="InterPro" id="IPR012677">
    <property type="entry name" value="Nucleotide-bd_a/b_plait_sf"/>
</dbReference>
<feature type="domain" description="DRBM" evidence="2">
    <location>
        <begin position="123"/>
        <end position="178"/>
    </location>
</feature>
<dbReference type="EMBL" id="JACTNZ010000003">
    <property type="protein sequence ID" value="KAG5558247.1"/>
    <property type="molecule type" value="Genomic_DNA"/>
</dbReference>
<accession>A0AAV6KZV0</accession>